<accession>A0A915PXX4</accession>
<reference evidence="3" key="1">
    <citation type="submission" date="2022-11" db="UniProtKB">
        <authorList>
            <consortium name="WormBaseParasite"/>
        </authorList>
    </citation>
    <scope>IDENTIFICATION</scope>
</reference>
<dbReference type="Proteomes" id="UP000887581">
    <property type="component" value="Unplaced"/>
</dbReference>
<organism evidence="2 3">
    <name type="scientific">Setaria digitata</name>
    <dbReference type="NCBI Taxonomy" id="48799"/>
    <lineage>
        <taxon>Eukaryota</taxon>
        <taxon>Metazoa</taxon>
        <taxon>Ecdysozoa</taxon>
        <taxon>Nematoda</taxon>
        <taxon>Chromadorea</taxon>
        <taxon>Rhabditida</taxon>
        <taxon>Spirurina</taxon>
        <taxon>Spiruromorpha</taxon>
        <taxon>Filarioidea</taxon>
        <taxon>Setariidae</taxon>
        <taxon>Setaria</taxon>
    </lineage>
</organism>
<dbReference type="AlphaFoldDB" id="A0A915PXX4"/>
<name>A0A915PXX4_9BILA</name>
<dbReference type="WBParaSite" id="sdigi.contig344.g7611.t1">
    <property type="protein sequence ID" value="sdigi.contig344.g7611.t1"/>
    <property type="gene ID" value="sdigi.contig344.g7611"/>
</dbReference>
<keyword evidence="2" id="KW-1185">Reference proteome</keyword>
<evidence type="ECO:0000313" key="3">
    <source>
        <dbReference type="WBParaSite" id="sdigi.contig344.g7611.t1"/>
    </source>
</evidence>
<protein>
    <submittedName>
        <fullName evidence="3">Uncharacterized protein</fullName>
    </submittedName>
</protein>
<sequence>MPADGMILGTGLAVFTAPVQLNGVIDASTLCHSAWLLFAAYLRCFVGACLLKMLSGQAHHREDSPLSDAQATRDEGIN</sequence>
<evidence type="ECO:0000313" key="2">
    <source>
        <dbReference type="Proteomes" id="UP000887581"/>
    </source>
</evidence>
<proteinExistence type="predicted"/>
<feature type="region of interest" description="Disordered" evidence="1">
    <location>
        <begin position="58"/>
        <end position="78"/>
    </location>
</feature>
<evidence type="ECO:0000256" key="1">
    <source>
        <dbReference type="SAM" id="MobiDB-lite"/>
    </source>
</evidence>